<dbReference type="AlphaFoldDB" id="A0A8H3F714"/>
<reference evidence="1" key="1">
    <citation type="submission" date="2021-03" db="EMBL/GenBank/DDBJ databases">
        <authorList>
            <person name="Tagirdzhanova G."/>
        </authorList>
    </citation>
    <scope>NUCLEOTIDE SEQUENCE</scope>
</reference>
<comment type="caution">
    <text evidence="1">The sequence shown here is derived from an EMBL/GenBank/DDBJ whole genome shotgun (WGS) entry which is preliminary data.</text>
</comment>
<dbReference type="Proteomes" id="UP000664203">
    <property type="component" value="Unassembled WGS sequence"/>
</dbReference>
<evidence type="ECO:0000313" key="1">
    <source>
        <dbReference type="EMBL" id="CAF9919782.1"/>
    </source>
</evidence>
<dbReference type="EMBL" id="CAJPDR010000128">
    <property type="protein sequence ID" value="CAF9919782.1"/>
    <property type="molecule type" value="Genomic_DNA"/>
</dbReference>
<sequence length="377" mass="43534">MLSFLDLPPELMEHIISVLAEEKPPSAKLLHEEPSESLFRSGIHSLKDLSQACRATHELCFPSLFSAVRVDLNRIDGFLSFSKRHSLSSHVNSVVLYHDPHSRARNVSDIFIDNPGYRLWLPMVRVIDSVKPSVMTVIVFASLFAKILPYQLNLTDQWAFSIPYQVLQLRMPQDLASMPQTSQDTIGSQNVFQMRPWTHCTFNQGSSIKGYSSYEYFSKQTPSIFYPWDGDQFVRQMMEGSFENLTSIDYIAIFPIDHIMRFCLCMNIMKNLKRLRIQLAPTASNHVLDNPAELWKCQPGDLWQEFESCYKTLAKYIRNSWKSRATSIEEFVSLDYVNPSLHELIDRNVGRYLAKWESDVSGGRWTREKESPNEIDS</sequence>
<dbReference type="OrthoDB" id="5296720at2759"/>
<protein>
    <recommendedName>
        <fullName evidence="3">F-box domain-containing protein</fullName>
    </recommendedName>
</protein>
<evidence type="ECO:0000313" key="2">
    <source>
        <dbReference type="Proteomes" id="UP000664203"/>
    </source>
</evidence>
<keyword evidence="2" id="KW-1185">Reference proteome</keyword>
<organism evidence="1 2">
    <name type="scientific">Alectoria fallacina</name>
    <dbReference type="NCBI Taxonomy" id="1903189"/>
    <lineage>
        <taxon>Eukaryota</taxon>
        <taxon>Fungi</taxon>
        <taxon>Dikarya</taxon>
        <taxon>Ascomycota</taxon>
        <taxon>Pezizomycotina</taxon>
        <taxon>Lecanoromycetes</taxon>
        <taxon>OSLEUM clade</taxon>
        <taxon>Lecanoromycetidae</taxon>
        <taxon>Lecanorales</taxon>
        <taxon>Lecanorineae</taxon>
        <taxon>Parmeliaceae</taxon>
        <taxon>Alectoria</taxon>
    </lineage>
</organism>
<proteinExistence type="predicted"/>
<evidence type="ECO:0008006" key="3">
    <source>
        <dbReference type="Google" id="ProtNLM"/>
    </source>
</evidence>
<gene>
    <name evidence="1" type="ORF">ALECFALPRED_001296</name>
</gene>
<name>A0A8H3F714_9LECA</name>
<accession>A0A8H3F714</accession>